<feature type="domain" description="PPM-type phosphatase" evidence="1">
    <location>
        <begin position="231"/>
        <end position="549"/>
    </location>
</feature>
<proteinExistence type="predicted"/>
<protein>
    <recommendedName>
        <fullName evidence="1">PPM-type phosphatase domain-containing protein</fullName>
    </recommendedName>
</protein>
<dbReference type="InterPro" id="IPR015655">
    <property type="entry name" value="PP2C"/>
</dbReference>
<dbReference type="PANTHER" id="PTHR13832">
    <property type="entry name" value="PROTEIN PHOSPHATASE 2C"/>
    <property type="match status" value="1"/>
</dbReference>
<dbReference type="SMART" id="SM00332">
    <property type="entry name" value="PP2Cc"/>
    <property type="match status" value="1"/>
</dbReference>
<dbReference type="PANTHER" id="PTHR13832:SF833">
    <property type="entry name" value="PROTEIN PHOSPHATASE 2C-LIKE PROTEIN"/>
    <property type="match status" value="1"/>
</dbReference>
<dbReference type="AlphaFoldDB" id="A0A2Z6NQ87"/>
<reference evidence="3" key="1">
    <citation type="journal article" date="2017" name="Front. Plant Sci.">
        <title>Climate Clever Clovers: New Paradigm to Reduce the Environmental Footprint of Ruminants by Breeding Low Methanogenic Forages Utilizing Haplotype Variation.</title>
        <authorList>
            <person name="Kaur P."/>
            <person name="Appels R."/>
            <person name="Bayer P.E."/>
            <person name="Keeble-Gagnere G."/>
            <person name="Wang J."/>
            <person name="Hirakawa H."/>
            <person name="Shirasawa K."/>
            <person name="Vercoe P."/>
            <person name="Stefanova K."/>
            <person name="Durmic Z."/>
            <person name="Nichols P."/>
            <person name="Revell C."/>
            <person name="Isobe S.N."/>
            <person name="Edwards D."/>
            <person name="Erskine W."/>
        </authorList>
    </citation>
    <scope>NUCLEOTIDE SEQUENCE [LARGE SCALE GENOMIC DNA]</scope>
    <source>
        <strain evidence="3">cv. Daliak</strain>
    </source>
</reference>
<dbReference type="InterPro" id="IPR036457">
    <property type="entry name" value="PPM-type-like_dom_sf"/>
</dbReference>
<dbReference type="InterPro" id="IPR001932">
    <property type="entry name" value="PPM-type_phosphatase-like_dom"/>
</dbReference>
<dbReference type="CDD" id="cd00143">
    <property type="entry name" value="PP2Cc"/>
    <property type="match status" value="1"/>
</dbReference>
<dbReference type="OrthoDB" id="420076at2759"/>
<sequence length="558" mass="62129">MGNRISRICLCSAGAGEISGRFYNSFALLSKKHDKAICNSISYVRPNPPGFSGDTLPEEDDDILVTFRSVFGATVSANSSSTSSIFLDDSLQQSTVLDSSASFESFGSFTPTMVHPQHQNQNDPRNSSVCGSIEKGLSWSPFNPVVNDEDSIEKASEHVKIKKPKISLKKILSRVFSSGKGSIFKNSDNVNANARVSCSTSLSDELRLHNKNYLEDYDDDDGGGYGCDDDLSMVCENLHMAQGKGGEDRMHIVICEEHGWVYVGIYDGFNGPDATDYLLNNMFYAVHDELKGFLCNRNRNSSNKVKSEEGFSHRDVLEALSEAMRKTEEAFLKIINEMINHNPVLAMMGSCVLVMLMKGEDVYLMNVGDSRAVLATRIGNHPQLTMDHSTHVKEEVYRIRQEHPDDPSAVTKGRVKGYLNITRAFGAGFLKQPKQNDAMLETFKVNYIGESPYITCSPSLIHHRLNSSDKFLILSSDGLYQYFTNEEAVAKVESFITMFPDKNPAQLLTEEALSQAAKKAGMEFHELLDIPQGERRLYHDDISIVIISLEGKIWRSLL</sequence>
<dbReference type="Pfam" id="PF00481">
    <property type="entry name" value="PP2C"/>
    <property type="match status" value="1"/>
</dbReference>
<dbReference type="Proteomes" id="UP000242715">
    <property type="component" value="Unassembled WGS sequence"/>
</dbReference>
<dbReference type="Gene3D" id="3.60.40.10">
    <property type="entry name" value="PPM-type phosphatase domain"/>
    <property type="match status" value="1"/>
</dbReference>
<accession>A0A2Z6NQ87</accession>
<dbReference type="EMBL" id="DF974217">
    <property type="protein sequence ID" value="GAU46478.1"/>
    <property type="molecule type" value="Genomic_DNA"/>
</dbReference>
<evidence type="ECO:0000313" key="2">
    <source>
        <dbReference type="EMBL" id="GAU46478.1"/>
    </source>
</evidence>
<organism evidence="2 3">
    <name type="scientific">Trifolium subterraneum</name>
    <name type="common">Subterranean clover</name>
    <dbReference type="NCBI Taxonomy" id="3900"/>
    <lineage>
        <taxon>Eukaryota</taxon>
        <taxon>Viridiplantae</taxon>
        <taxon>Streptophyta</taxon>
        <taxon>Embryophyta</taxon>
        <taxon>Tracheophyta</taxon>
        <taxon>Spermatophyta</taxon>
        <taxon>Magnoliopsida</taxon>
        <taxon>eudicotyledons</taxon>
        <taxon>Gunneridae</taxon>
        <taxon>Pentapetalae</taxon>
        <taxon>rosids</taxon>
        <taxon>fabids</taxon>
        <taxon>Fabales</taxon>
        <taxon>Fabaceae</taxon>
        <taxon>Papilionoideae</taxon>
        <taxon>50 kb inversion clade</taxon>
        <taxon>NPAAA clade</taxon>
        <taxon>Hologalegina</taxon>
        <taxon>IRL clade</taxon>
        <taxon>Trifolieae</taxon>
        <taxon>Trifolium</taxon>
    </lineage>
</organism>
<evidence type="ECO:0000313" key="3">
    <source>
        <dbReference type="Proteomes" id="UP000242715"/>
    </source>
</evidence>
<dbReference type="SUPFAM" id="SSF81606">
    <property type="entry name" value="PP2C-like"/>
    <property type="match status" value="1"/>
</dbReference>
<evidence type="ECO:0000259" key="1">
    <source>
        <dbReference type="PROSITE" id="PS51746"/>
    </source>
</evidence>
<dbReference type="PROSITE" id="PS51746">
    <property type="entry name" value="PPM_2"/>
    <property type="match status" value="1"/>
</dbReference>
<gene>
    <name evidence="2" type="ORF">TSUD_177060</name>
</gene>
<keyword evidence="3" id="KW-1185">Reference proteome</keyword>
<name>A0A2Z6NQ87_TRISU</name>
<dbReference type="GO" id="GO:0004722">
    <property type="term" value="F:protein serine/threonine phosphatase activity"/>
    <property type="evidence" value="ECO:0007669"/>
    <property type="project" value="InterPro"/>
</dbReference>